<dbReference type="AlphaFoldDB" id="A0A4D6HF90"/>
<dbReference type="STRING" id="1457250.GCA_000755225_00701"/>
<keyword evidence="4" id="KW-1185">Reference proteome</keyword>
<keyword evidence="2" id="KW-1133">Transmembrane helix</keyword>
<protein>
    <recommendedName>
        <fullName evidence="5">DUF4129 domain-containing protein</fullName>
    </recommendedName>
</protein>
<accession>A0A4D6HF90</accession>
<dbReference type="OrthoDB" id="206387at2157"/>
<dbReference type="RefSeq" id="WP_049994664.1">
    <property type="nucleotide sequence ID" value="NZ_CP031310.1"/>
</dbReference>
<dbReference type="GeneID" id="39848388"/>
<evidence type="ECO:0000256" key="2">
    <source>
        <dbReference type="SAM" id="Phobius"/>
    </source>
</evidence>
<keyword evidence="2" id="KW-0812">Transmembrane</keyword>
<evidence type="ECO:0008006" key="5">
    <source>
        <dbReference type="Google" id="ProtNLM"/>
    </source>
</evidence>
<keyword evidence="2" id="KW-0472">Membrane</keyword>
<evidence type="ECO:0000313" key="4">
    <source>
        <dbReference type="Proteomes" id="UP000296706"/>
    </source>
</evidence>
<sequence>MFGPDDALSSRLSTLLLVSAVCVLLAGLVLGSVAAGAVGPGILDRGSDSTEGLTQEDPAGLQSERDLSAFERQLAQRIQGQVESGAINLSQGQYGDVRERLDSSEYEELLDSYRSVSEETGNTERARNVTAFRRALANYTGLAERYSQTYSTYRLVQSSRDLRFGETWAGSTGHDDVTRSVARRLERIESALETNASRVAAVARTFDGDVQLDFDRTVESVQASFSNISARQAEVRADAFVQTELALDVRSTNASFREPLTVSGRLRLANGTAVTNRSIRFEVGEQTITTRTDAAGAFSFAYRPVTLPVDTEELSIRYVPDEMEPYLGANATVDISVASVEPTVDVSVASEPTVEVSPAPARVGYSDTVGVFGRVSVDDVGVPDAPVLVFADGRLLANATTGSDGTFERNVSIPATLEPGNRSLQARLALQGRSIQSADGSTTISVRERSTELSLTTTALDDRTARVTGRLTAADGRAIPNQTVTITADGEQVATVSTNASGWIDTTVLVPSGAVSDGRAELVASFDGRGLNLGSSDARATVSVSASGLPLWLLGGGLLVVAVAGVGIGGFVWRRSRSESSEPEASPDVIEDDAVADDSTDSGLDPEALLAAARESAPQVAVRLAYAAVRVSLDGPRDGTHWEFYRACTADADDAELASTLRTVTEGYERTNFAGDSVSESEAERIVSAADSLVR</sequence>
<name>A0A4D6HF90_9EURY</name>
<evidence type="ECO:0000313" key="3">
    <source>
        <dbReference type="EMBL" id="QCC51722.1"/>
    </source>
</evidence>
<evidence type="ECO:0000256" key="1">
    <source>
        <dbReference type="SAM" id="MobiDB-lite"/>
    </source>
</evidence>
<feature type="compositionally biased region" description="Acidic residues" evidence="1">
    <location>
        <begin position="589"/>
        <end position="600"/>
    </location>
</feature>
<reference evidence="3 4" key="1">
    <citation type="journal article" date="2019" name="Nat. Commun.">
        <title>A new type of DNA phosphorothioation-based antiviral system in archaea.</title>
        <authorList>
            <person name="Xiong L."/>
            <person name="Liu S."/>
            <person name="Chen S."/>
            <person name="Xiao Y."/>
            <person name="Zhu B."/>
            <person name="Gao Y."/>
            <person name="Zhang Y."/>
            <person name="Chen B."/>
            <person name="Luo J."/>
            <person name="Deng Z."/>
            <person name="Chen X."/>
            <person name="Wang L."/>
            <person name="Chen S."/>
        </authorList>
    </citation>
    <scope>NUCLEOTIDE SEQUENCE [LARGE SCALE GENOMIC DNA]</scope>
    <source>
        <strain evidence="3 4">CBA1105</strain>
    </source>
</reference>
<proteinExistence type="predicted"/>
<dbReference type="Proteomes" id="UP000296706">
    <property type="component" value="Chromosome"/>
</dbReference>
<organism evidence="3 4">
    <name type="scientific">Halapricum salinum</name>
    <dbReference type="NCBI Taxonomy" id="1457250"/>
    <lineage>
        <taxon>Archaea</taxon>
        <taxon>Methanobacteriati</taxon>
        <taxon>Methanobacteriota</taxon>
        <taxon>Stenosarchaea group</taxon>
        <taxon>Halobacteria</taxon>
        <taxon>Halobacteriales</taxon>
        <taxon>Haloarculaceae</taxon>
        <taxon>Halapricum</taxon>
    </lineage>
</organism>
<feature type="region of interest" description="Disordered" evidence="1">
    <location>
        <begin position="576"/>
        <end position="602"/>
    </location>
</feature>
<dbReference type="KEGG" id="hsn:DV733_10960"/>
<dbReference type="EMBL" id="CP031310">
    <property type="protein sequence ID" value="QCC51722.1"/>
    <property type="molecule type" value="Genomic_DNA"/>
</dbReference>
<gene>
    <name evidence="3" type="ORF">DV733_10960</name>
</gene>
<feature type="transmembrane region" description="Helical" evidence="2">
    <location>
        <begin position="551"/>
        <end position="573"/>
    </location>
</feature>